<dbReference type="CDD" id="cd01428">
    <property type="entry name" value="ADK"/>
    <property type="match status" value="5"/>
</dbReference>
<comment type="subcellular location">
    <subcellularLocation>
        <location evidence="3">Cytoplasm</location>
    </subcellularLocation>
</comment>
<evidence type="ECO:0000256" key="8">
    <source>
        <dbReference type="ARBA" id="ARBA00022741"/>
    </source>
</evidence>
<dbReference type="NCBIfam" id="TIGR01359">
    <property type="entry name" value="UMP_CMP_kin_fam"/>
    <property type="match status" value="1"/>
</dbReference>
<accession>A0AAN8Q2I3</accession>
<feature type="compositionally biased region" description="Basic and acidic residues" evidence="16">
    <location>
        <begin position="393"/>
        <end position="402"/>
    </location>
</feature>
<gene>
    <name evidence="18" type="ORF">SNE40_000655</name>
</gene>
<dbReference type="CDD" id="cd22978">
    <property type="entry name" value="DD_AK5"/>
    <property type="match status" value="1"/>
</dbReference>
<evidence type="ECO:0000256" key="7">
    <source>
        <dbReference type="ARBA" id="ARBA00022679"/>
    </source>
</evidence>
<protein>
    <recommendedName>
        <fullName evidence="5">adenylate kinase</fullName>
        <ecNumber evidence="5">2.7.4.3</ecNumber>
    </recommendedName>
    <alternativeName>
        <fullName evidence="13">ATP:AMP phosphotransferase</fullName>
    </alternativeName>
    <alternativeName>
        <fullName evidence="15">Adenylate monophosphate kinase</fullName>
    </alternativeName>
</protein>
<dbReference type="InterPro" id="IPR006266">
    <property type="entry name" value="UMP_CMP_kinase"/>
</dbReference>
<dbReference type="InterPro" id="IPR003593">
    <property type="entry name" value="AAA+_ATPase"/>
</dbReference>
<keyword evidence="11" id="KW-0665">Pyrimidine biosynthesis</keyword>
<evidence type="ECO:0000256" key="13">
    <source>
        <dbReference type="ARBA" id="ARBA00031517"/>
    </source>
</evidence>
<comment type="function">
    <text evidence="2">Catalyzes the reversible transfer of the terminal phosphate group between ATP and AMP. Plays an important role in cellular energy homeostasis and in adenine nucleotide metabolism.</text>
</comment>
<keyword evidence="7" id="KW-0808">Transferase</keyword>
<dbReference type="AlphaFoldDB" id="A0AAN8Q2I3"/>
<dbReference type="InterPro" id="IPR006267">
    <property type="entry name" value="AK1/5"/>
</dbReference>
<feature type="domain" description="AAA+ ATPase" evidence="17">
    <location>
        <begin position="641"/>
        <end position="783"/>
    </location>
</feature>
<organism evidence="18 19">
    <name type="scientific">Patella caerulea</name>
    <name type="common">Rayed Mediterranean limpet</name>
    <dbReference type="NCBI Taxonomy" id="87958"/>
    <lineage>
        <taxon>Eukaryota</taxon>
        <taxon>Metazoa</taxon>
        <taxon>Spiralia</taxon>
        <taxon>Lophotrochozoa</taxon>
        <taxon>Mollusca</taxon>
        <taxon>Gastropoda</taxon>
        <taxon>Patellogastropoda</taxon>
        <taxon>Patelloidea</taxon>
        <taxon>Patellidae</taxon>
        <taxon>Patella</taxon>
    </lineage>
</organism>
<dbReference type="Pfam" id="PF00406">
    <property type="entry name" value="ADK"/>
    <property type="match status" value="5"/>
</dbReference>
<dbReference type="SUPFAM" id="SSF52540">
    <property type="entry name" value="P-loop containing nucleoside triphosphate hydrolases"/>
    <property type="match status" value="5"/>
</dbReference>
<dbReference type="GO" id="GO:0006221">
    <property type="term" value="P:pyrimidine nucleotide biosynthetic process"/>
    <property type="evidence" value="ECO:0007669"/>
    <property type="project" value="UniProtKB-KW"/>
</dbReference>
<dbReference type="GO" id="GO:0006207">
    <property type="term" value="P:'de novo' pyrimidine nucleobase biosynthetic process"/>
    <property type="evidence" value="ECO:0007669"/>
    <property type="project" value="InterPro"/>
</dbReference>
<evidence type="ECO:0000313" key="18">
    <source>
        <dbReference type="EMBL" id="KAK6195177.1"/>
    </source>
</evidence>
<evidence type="ECO:0000256" key="6">
    <source>
        <dbReference type="ARBA" id="ARBA00022490"/>
    </source>
</evidence>
<dbReference type="FunFam" id="3.40.50.300:FF:000315">
    <property type="entry name" value="Adenylate kinase 1"/>
    <property type="match status" value="3"/>
</dbReference>
<comment type="catalytic activity">
    <reaction evidence="14">
        <text>UMP + ATP = UDP + ADP</text>
        <dbReference type="Rhea" id="RHEA:24400"/>
        <dbReference type="ChEBI" id="CHEBI:30616"/>
        <dbReference type="ChEBI" id="CHEBI:57865"/>
        <dbReference type="ChEBI" id="CHEBI:58223"/>
        <dbReference type="ChEBI" id="CHEBI:456216"/>
        <dbReference type="EC" id="2.7.4.14"/>
    </reaction>
</comment>
<dbReference type="NCBIfam" id="TIGR01360">
    <property type="entry name" value="aden_kin_iso1"/>
    <property type="match status" value="2"/>
</dbReference>
<dbReference type="PROSITE" id="PS00113">
    <property type="entry name" value="ADENYLATE_KINASE"/>
    <property type="match status" value="3"/>
</dbReference>
<keyword evidence="6" id="KW-0963">Cytoplasm</keyword>
<dbReference type="SMART" id="SM00382">
    <property type="entry name" value="AAA"/>
    <property type="match status" value="4"/>
</dbReference>
<dbReference type="HAMAP" id="MF_00235">
    <property type="entry name" value="Adenylate_kinase_Adk"/>
    <property type="match status" value="5"/>
</dbReference>
<evidence type="ECO:0000256" key="10">
    <source>
        <dbReference type="ARBA" id="ARBA00022840"/>
    </source>
</evidence>
<keyword evidence="19" id="KW-1185">Reference proteome</keyword>
<evidence type="ECO:0000256" key="14">
    <source>
        <dbReference type="ARBA" id="ARBA00048116"/>
    </source>
</evidence>
<dbReference type="InterPro" id="IPR027417">
    <property type="entry name" value="P-loop_NTPase"/>
</dbReference>
<keyword evidence="8" id="KW-0547">Nucleotide-binding</keyword>
<feature type="domain" description="AAA+ ATPase" evidence="17">
    <location>
        <begin position="429"/>
        <end position="582"/>
    </location>
</feature>
<feature type="domain" description="AAA+ ATPase" evidence="17">
    <location>
        <begin position="1034"/>
        <end position="1171"/>
    </location>
</feature>
<reference evidence="18 19" key="1">
    <citation type="submission" date="2024-01" db="EMBL/GenBank/DDBJ databases">
        <title>The genome of the rayed Mediterranean limpet Patella caerulea (Linnaeus, 1758).</title>
        <authorList>
            <person name="Anh-Thu Weber A."/>
            <person name="Halstead-Nussloch G."/>
        </authorList>
    </citation>
    <scope>NUCLEOTIDE SEQUENCE [LARGE SCALE GENOMIC DNA]</scope>
    <source>
        <strain evidence="18">AATW-2023a</strain>
        <tissue evidence="18">Whole specimen</tissue>
    </source>
</reference>
<dbReference type="PANTHER" id="PTHR23359">
    <property type="entry name" value="NUCLEOTIDE KINASE"/>
    <property type="match status" value="1"/>
</dbReference>
<feature type="region of interest" description="Disordered" evidence="16">
    <location>
        <begin position="379"/>
        <end position="402"/>
    </location>
</feature>
<evidence type="ECO:0000313" key="19">
    <source>
        <dbReference type="Proteomes" id="UP001347796"/>
    </source>
</evidence>
<dbReference type="GO" id="GO:0005737">
    <property type="term" value="C:cytoplasm"/>
    <property type="evidence" value="ECO:0007669"/>
    <property type="project" value="UniProtKB-SubCell"/>
</dbReference>
<proteinExistence type="inferred from homology"/>
<dbReference type="PRINTS" id="PR00094">
    <property type="entry name" value="ADENYLTKNASE"/>
</dbReference>
<dbReference type="EMBL" id="JAZGQO010000001">
    <property type="protein sequence ID" value="KAK6195177.1"/>
    <property type="molecule type" value="Genomic_DNA"/>
</dbReference>
<comment type="subunit">
    <text evidence="4">Monomer.</text>
</comment>
<evidence type="ECO:0000256" key="11">
    <source>
        <dbReference type="ARBA" id="ARBA00022975"/>
    </source>
</evidence>
<keyword evidence="12" id="KW-0539">Nucleus</keyword>
<evidence type="ECO:0000256" key="12">
    <source>
        <dbReference type="ARBA" id="ARBA00023242"/>
    </source>
</evidence>
<keyword evidence="10" id="KW-0067">ATP-binding</keyword>
<dbReference type="Gene3D" id="3.40.50.300">
    <property type="entry name" value="P-loop containing nucleotide triphosphate hydrolases"/>
    <property type="match status" value="5"/>
</dbReference>
<evidence type="ECO:0000256" key="16">
    <source>
        <dbReference type="SAM" id="MobiDB-lite"/>
    </source>
</evidence>
<evidence type="ECO:0000256" key="2">
    <source>
        <dbReference type="ARBA" id="ARBA00003053"/>
    </source>
</evidence>
<evidence type="ECO:0000259" key="17">
    <source>
        <dbReference type="SMART" id="SM00382"/>
    </source>
</evidence>
<name>A0AAN8Q2I3_PATCE</name>
<evidence type="ECO:0000256" key="5">
    <source>
        <dbReference type="ARBA" id="ARBA00012955"/>
    </source>
</evidence>
<dbReference type="GO" id="GO:0005524">
    <property type="term" value="F:ATP binding"/>
    <property type="evidence" value="ECO:0007669"/>
    <property type="project" value="UniProtKB-KW"/>
</dbReference>
<feature type="compositionally biased region" description="Basic and acidic residues" evidence="16">
    <location>
        <begin position="121"/>
        <end position="132"/>
    </location>
</feature>
<dbReference type="InterPro" id="IPR000850">
    <property type="entry name" value="Adenylat/UMP-CMP_kin"/>
</dbReference>
<dbReference type="Proteomes" id="UP001347796">
    <property type="component" value="Unassembled WGS sequence"/>
</dbReference>
<dbReference type="GO" id="GO:0004017">
    <property type="term" value="F:AMP kinase activity"/>
    <property type="evidence" value="ECO:0007669"/>
    <property type="project" value="UniProtKB-EC"/>
</dbReference>
<dbReference type="InterPro" id="IPR033690">
    <property type="entry name" value="Adenylat_kinase_CS"/>
</dbReference>
<comment type="catalytic activity">
    <reaction evidence="1">
        <text>AMP + ATP = 2 ADP</text>
        <dbReference type="Rhea" id="RHEA:12973"/>
        <dbReference type="ChEBI" id="CHEBI:30616"/>
        <dbReference type="ChEBI" id="CHEBI:456215"/>
        <dbReference type="ChEBI" id="CHEBI:456216"/>
        <dbReference type="EC" id="2.7.4.3"/>
    </reaction>
</comment>
<feature type="domain" description="AAA+ ATPase" evidence="17">
    <location>
        <begin position="839"/>
        <end position="948"/>
    </location>
</feature>
<dbReference type="SUPFAM" id="SSF47391">
    <property type="entry name" value="Dimerization-anchoring domain of cAMP-dependent PK regulatory subunit"/>
    <property type="match status" value="1"/>
</dbReference>
<comment type="caution">
    <text evidence="18">The sequence shown here is derived from an EMBL/GenBank/DDBJ whole genome shotgun (WGS) entry which is preliminary data.</text>
</comment>
<evidence type="ECO:0000256" key="9">
    <source>
        <dbReference type="ARBA" id="ARBA00022777"/>
    </source>
</evidence>
<evidence type="ECO:0000256" key="4">
    <source>
        <dbReference type="ARBA" id="ARBA00011245"/>
    </source>
</evidence>
<feature type="region of interest" description="Disordered" evidence="16">
    <location>
        <begin position="63"/>
        <end position="134"/>
    </location>
</feature>
<evidence type="ECO:0000256" key="15">
    <source>
        <dbReference type="ARBA" id="ARBA00078502"/>
    </source>
</evidence>
<dbReference type="EC" id="2.7.4.3" evidence="5"/>
<keyword evidence="9" id="KW-0418">Kinase</keyword>
<dbReference type="GO" id="GO:0046034">
    <property type="term" value="P:ATP metabolic process"/>
    <property type="evidence" value="ECO:0007669"/>
    <property type="project" value="InterPro"/>
</dbReference>
<sequence>MSSEDAKSYLAKREVPRLFESLMTGLMFHRPDDHLDYLIECLKKVKADKKSHIAWDTFVDIKKRSPLPPISPENGKSRNDRPSSRGQPGSRPHSRGKMGSREKRPESRESKPQSKGSRRSSRSDKIDNKLDPHVGQVTAKLLDHEDTDEPIVLNEQSPLPPISQKIQLPDVPIVLIIGGPGSGKLTQVKRLVDRYTGWVHLSMGDLLRNQIGDKGTAEMKWGMVNDLISKGEMAPEDVTVELLLENLKKHDDAAGFIVEGYPRDMRQVAELDKYINRVDLVVVLDCEEHYLKMRLLQRGAHTGRLDDNIDAVHKRITFFKQNTLPVIKHYDDQQKVVVVDGDRDTEEIAYELARTFDVFFYGQGNLPVVVTRKIEPKPKHQAPFKTKPIGSDEPNKENLDETDKMVRSQAQNVIEIEVKDTGRKEGLPQAPIVFIAGGPGSGKGTQCKKLLERYPDFVHLSMGDILRTQITKHGTADAKWDMVSTLLQKGEMAPREMAIDLLKDSMNENKDAKVFIVEGYPRDKKQLEEFFQHIGGLGFAIVLDCEEYYLQKRLVERGEQTERIDDNLSAISNRLTFFKNNTLPVLKYFDEDGKLVVINGDRDIDEINFDLCSVFDMAFYGKTPQNALLPQGNSGSGALKDAKVVFVVGGPGSGKGTQCAKIVEKYGFTHLSTGDLLREEVASGSERGKQLTEIMKKGDLVPLNTVLAMLKDAMVAKAATSKGFLIDGYPRELEQGIRFEKEVVPAQFVLCFDVSDKIMTDRLLDRAKTSGRADDNEETIKKRLKTFHDITQPVIDYFQKQNKVRMIPAETTVDEIFGEVQKVFDGLAQPGNSTECLKNTNIFFVVGGPGSGKGTQCAKIVEKYGFTHLSTGDLLREEVASGSERGKELTSIMERGALVPLDTVLAMLKDAMVAKAATSKGFLIDGYPRELEQGIRFEKEVRPAKVMLNFHVSDETMTERLLYRAKTSGRADDNEETIKKRLKTFHDSTQPVIDHFEKAGKVKTIKAEGSVDEIFAQVQNVFKDLNIEESKLSDAKVVFVVGGPGSGKGTQCSKIVEKYGFCHLSSGDLLRAEVNSGTARGKQLNEIMEKGDLVSLDVVLQLLREAMLGKLSTTKCFLIDGYPRELEQGKRFENELVECTSVLHFDVSDDTMTKRLLERGKSSGRVDDNEETIKKRLRTFHNQTQPVIDYYAKQNKVNTIKAEGGVDDIFAEVKKFMDSKSW</sequence>
<feature type="compositionally biased region" description="Basic and acidic residues" evidence="16">
    <location>
        <begin position="99"/>
        <end position="112"/>
    </location>
</feature>
<evidence type="ECO:0000256" key="3">
    <source>
        <dbReference type="ARBA" id="ARBA00004496"/>
    </source>
</evidence>
<evidence type="ECO:0000256" key="1">
    <source>
        <dbReference type="ARBA" id="ARBA00000582"/>
    </source>
</evidence>